<accession>A0A1N6CU04</accession>
<dbReference type="Proteomes" id="UP000185192">
    <property type="component" value="Unassembled WGS sequence"/>
</dbReference>
<protein>
    <submittedName>
        <fullName evidence="1">Uncharacterized protein</fullName>
    </submittedName>
</protein>
<gene>
    <name evidence="1" type="ORF">SAMN02745824_0970</name>
</gene>
<dbReference type="STRING" id="1123272.SAMN02745824_0970"/>
<keyword evidence="2" id="KW-1185">Reference proteome</keyword>
<dbReference type="EMBL" id="FSQW01000001">
    <property type="protein sequence ID" value="SIN61874.1"/>
    <property type="molecule type" value="Genomic_DNA"/>
</dbReference>
<organism evidence="1 2">
    <name type="scientific">Parasphingorhabdus marina DSM 22363</name>
    <dbReference type="NCBI Taxonomy" id="1123272"/>
    <lineage>
        <taxon>Bacteria</taxon>
        <taxon>Pseudomonadati</taxon>
        <taxon>Pseudomonadota</taxon>
        <taxon>Alphaproteobacteria</taxon>
        <taxon>Sphingomonadales</taxon>
        <taxon>Sphingomonadaceae</taxon>
        <taxon>Parasphingorhabdus</taxon>
    </lineage>
</organism>
<evidence type="ECO:0000313" key="1">
    <source>
        <dbReference type="EMBL" id="SIN61874.1"/>
    </source>
</evidence>
<reference evidence="2" key="1">
    <citation type="submission" date="2016-11" db="EMBL/GenBank/DDBJ databases">
        <authorList>
            <person name="Varghese N."/>
            <person name="Submissions S."/>
        </authorList>
    </citation>
    <scope>NUCLEOTIDE SEQUENCE [LARGE SCALE GENOMIC DNA]</scope>
    <source>
        <strain evidence="2">DSM 22363</strain>
    </source>
</reference>
<proteinExistence type="predicted"/>
<evidence type="ECO:0000313" key="2">
    <source>
        <dbReference type="Proteomes" id="UP000185192"/>
    </source>
</evidence>
<dbReference type="AlphaFoldDB" id="A0A1N6CU04"/>
<sequence>MAILAIVASEQETGISTDLDYPLLADRGAEYAGLTGVRIMAETGKTQEQVREDILAAVAAHQARVKDTGAPAELVRDQMAICLPLLDAVVPPRPKPTLNQCAAMLQLAYEQVYAREKLSRTAQDLKTLAFVLDSRAREKLKAQGYSGNESDIILTRAREEMRARDESRKGLRAAPDLDYDHCFALAAPDPKDKKYEH</sequence>
<name>A0A1N6CU04_9SPHN</name>